<reference evidence="3" key="1">
    <citation type="journal article" date="2018" name="BMC Genomics">
        <title>Comparative mitochondrial genomics of cryptophyte algae: gene shuffling and dynamic mobile genetic elements.</title>
        <authorList>
            <person name="Kim J.I."/>
            <person name="Yoon H.S."/>
            <person name="Yi G."/>
            <person name="Shin W."/>
            <person name="Archibald J.M."/>
        </authorList>
    </citation>
    <scope>NUCLEOTIDE SEQUENCE</scope>
    <source>
        <strain evidence="3">CCAP978/8</strain>
    </source>
</reference>
<dbReference type="PANTHER" id="PTHR33642:SF4">
    <property type="entry name" value="COX1_OXI3 INTRON 1 PROTEIN-RELATED"/>
    <property type="match status" value="1"/>
</dbReference>
<keyword evidence="1" id="KW-1133">Transmembrane helix</keyword>
<geneLocation type="mitochondrion" evidence="3"/>
<dbReference type="InterPro" id="IPR024937">
    <property type="entry name" value="Domain_X"/>
</dbReference>
<dbReference type="GO" id="GO:0006315">
    <property type="term" value="P:homing of group II introns"/>
    <property type="evidence" value="ECO:0007669"/>
    <property type="project" value="TreeGrafter"/>
</dbReference>
<dbReference type="GO" id="GO:0003964">
    <property type="term" value="F:RNA-directed DNA polymerase activity"/>
    <property type="evidence" value="ECO:0007669"/>
    <property type="project" value="TreeGrafter"/>
</dbReference>
<dbReference type="AlphaFoldDB" id="A0A2P1G814"/>
<feature type="transmembrane region" description="Helical" evidence="1">
    <location>
        <begin position="32"/>
        <end position="58"/>
    </location>
</feature>
<accession>A0A2P1G814</accession>
<keyword evidence="1" id="KW-0812">Transmembrane</keyword>
<evidence type="ECO:0000313" key="3">
    <source>
        <dbReference type="EMBL" id="AVM81093.1"/>
    </source>
</evidence>
<keyword evidence="1" id="KW-0472">Membrane</keyword>
<keyword evidence="3" id="KW-0496">Mitochondrion</keyword>
<feature type="domain" description="Domain X" evidence="2">
    <location>
        <begin position="10"/>
        <end position="133"/>
    </location>
</feature>
<protein>
    <submittedName>
        <fullName evidence="3">Maturase</fullName>
    </submittedName>
</protein>
<sequence>MIFIKNLVSISRLRKEFFKFGIIRKTKKPKAIVYLITLYTQAILIWYNNLMFCLLYYYYKTFNYKKLVSNVYYFLKWSLLATLKKKHKKSVEKVILRYRKQKNNKVAPLLLRYNFATITTLKKCRRVSNNLFYIYEYGL</sequence>
<dbReference type="Pfam" id="PF01348">
    <property type="entry name" value="Intron_maturas2"/>
    <property type="match status" value="1"/>
</dbReference>
<dbReference type="EMBL" id="MG680941">
    <property type="protein sequence ID" value="AVM81093.1"/>
    <property type="molecule type" value="Genomic_DNA"/>
</dbReference>
<gene>
    <name evidence="3" type="ORF">CplaMt_p014</name>
</gene>
<dbReference type="GO" id="GO:0090615">
    <property type="term" value="P:mitochondrial mRNA processing"/>
    <property type="evidence" value="ECO:0007669"/>
    <property type="project" value="TreeGrafter"/>
</dbReference>
<dbReference type="PANTHER" id="PTHR33642">
    <property type="entry name" value="COX1/OXI3 INTRON 1 PROTEIN-RELATED"/>
    <property type="match status" value="1"/>
</dbReference>
<organism evidence="3">
    <name type="scientific">Chroomonas placoidea</name>
    <dbReference type="NCBI Taxonomy" id="173977"/>
    <lineage>
        <taxon>Eukaryota</taxon>
        <taxon>Cryptophyceae</taxon>
        <taxon>Pyrenomonadales</taxon>
        <taxon>Chroomonadaceae</taxon>
        <taxon>Chroomonas</taxon>
    </lineage>
</organism>
<proteinExistence type="predicted"/>
<name>A0A2P1G814_9CRYP</name>
<evidence type="ECO:0000256" key="1">
    <source>
        <dbReference type="SAM" id="Phobius"/>
    </source>
</evidence>
<dbReference type="GO" id="GO:0005739">
    <property type="term" value="C:mitochondrion"/>
    <property type="evidence" value="ECO:0007669"/>
    <property type="project" value="TreeGrafter"/>
</dbReference>
<evidence type="ECO:0000259" key="2">
    <source>
        <dbReference type="Pfam" id="PF01348"/>
    </source>
</evidence>